<name>A0A4R6UKT3_9GAMM</name>
<evidence type="ECO:0000313" key="8">
    <source>
        <dbReference type="EMBL" id="TDQ47600.1"/>
    </source>
</evidence>
<feature type="transmembrane region" description="Helical" evidence="6">
    <location>
        <begin position="163"/>
        <end position="183"/>
    </location>
</feature>
<evidence type="ECO:0000256" key="1">
    <source>
        <dbReference type="ARBA" id="ARBA00004141"/>
    </source>
</evidence>
<feature type="transmembrane region" description="Helical" evidence="6">
    <location>
        <begin position="396"/>
        <end position="416"/>
    </location>
</feature>
<dbReference type="CDD" id="cd01115">
    <property type="entry name" value="SLC13_permease"/>
    <property type="match status" value="1"/>
</dbReference>
<dbReference type="InterPro" id="IPR001898">
    <property type="entry name" value="SLC13A/DASS"/>
</dbReference>
<feature type="domain" description="Citrate transporter-like" evidence="7">
    <location>
        <begin position="43"/>
        <end position="398"/>
    </location>
</feature>
<feature type="transmembrane region" description="Helical" evidence="6">
    <location>
        <begin position="317"/>
        <end position="340"/>
    </location>
</feature>
<keyword evidence="9" id="KW-1185">Reference proteome</keyword>
<evidence type="ECO:0000256" key="3">
    <source>
        <dbReference type="ARBA" id="ARBA00022692"/>
    </source>
</evidence>
<dbReference type="Proteomes" id="UP000295375">
    <property type="component" value="Unassembled WGS sequence"/>
</dbReference>
<comment type="subcellular location">
    <subcellularLocation>
        <location evidence="1">Membrane</location>
        <topology evidence="1">Multi-pass membrane protein</topology>
    </subcellularLocation>
</comment>
<evidence type="ECO:0000256" key="2">
    <source>
        <dbReference type="ARBA" id="ARBA00022448"/>
    </source>
</evidence>
<dbReference type="Pfam" id="PF03600">
    <property type="entry name" value="CitMHS"/>
    <property type="match status" value="1"/>
</dbReference>
<feature type="transmembrane region" description="Helical" evidence="6">
    <location>
        <begin position="346"/>
        <end position="366"/>
    </location>
</feature>
<feature type="transmembrane region" description="Helical" evidence="6">
    <location>
        <begin position="75"/>
        <end position="95"/>
    </location>
</feature>
<keyword evidence="5 6" id="KW-0472">Membrane</keyword>
<reference evidence="8 9" key="1">
    <citation type="submission" date="2019-03" db="EMBL/GenBank/DDBJ databases">
        <title>Genomic Encyclopedia of Type Strains, Phase IV (KMG-IV): sequencing the most valuable type-strain genomes for metagenomic binning, comparative biology and taxonomic classification.</title>
        <authorList>
            <person name="Goeker M."/>
        </authorList>
    </citation>
    <scope>NUCLEOTIDE SEQUENCE [LARGE SCALE GENOMIC DNA]</scope>
    <source>
        <strain evidence="8 9">DSM 103792</strain>
    </source>
</reference>
<dbReference type="PANTHER" id="PTHR10283:SF82">
    <property type="entry name" value="SOLUTE CARRIER FAMILY 13 MEMBER 2"/>
    <property type="match status" value="1"/>
</dbReference>
<evidence type="ECO:0000259" key="7">
    <source>
        <dbReference type="Pfam" id="PF03600"/>
    </source>
</evidence>
<sequence length="456" mass="48882">MPVFSHRVLAPVAALIGYVLLQQANVGHPIAWTAAVTLLTAWWWISEALPIPVTSLLPFVLLPAGGIIDYKQASAALGDHVIVLLMGAFMLARGIEQSGVHERFALTLIHRIGAQNGRAMVLAFMISVAAMSMWISNTASVLALLPVAMALVQRCPDKYFQRALLLGLAYAASLGGVATLIGTPPNVIFASVYETFSGEEFGFLRWMSVGVPIVLLGVPAMAWWLTRHVRLQTPLELPVVGPWRAAEKRVLIVFGFIAMLWITRTEPFGGWSALLNLPMVGDATVALFGVVLMFLVPDDKGERLLNWQTASAIPWGVLLLFAGGICLAKGFVSSGLSAWIGEALLALTSLPLLLQMLLVALVVSFLTEITSNTATATLLMPILASAAVAANQPLYWLMIPAVISCSCAFCLPVATAPNSIIFSSERISIKAMAREGVVLNLIMAVIVSVVCYLVLK</sequence>
<keyword evidence="4 6" id="KW-1133">Transmembrane helix</keyword>
<organism evidence="8 9">
    <name type="scientific">Permianibacter aggregans</name>
    <dbReference type="NCBI Taxonomy" id="1510150"/>
    <lineage>
        <taxon>Bacteria</taxon>
        <taxon>Pseudomonadati</taxon>
        <taxon>Pseudomonadota</taxon>
        <taxon>Gammaproteobacteria</taxon>
        <taxon>Pseudomonadales</taxon>
        <taxon>Pseudomonadaceae</taxon>
        <taxon>Permianibacter</taxon>
    </lineage>
</organism>
<feature type="transmembrane region" description="Helical" evidence="6">
    <location>
        <begin position="121"/>
        <end position="151"/>
    </location>
</feature>
<dbReference type="GO" id="GO:0005886">
    <property type="term" value="C:plasma membrane"/>
    <property type="evidence" value="ECO:0007669"/>
    <property type="project" value="TreeGrafter"/>
</dbReference>
<keyword evidence="3 6" id="KW-0812">Transmembrane</keyword>
<dbReference type="RefSeq" id="WP_133590746.1">
    <property type="nucleotide sequence ID" value="NZ_CP037953.1"/>
</dbReference>
<dbReference type="NCBIfam" id="TIGR00785">
    <property type="entry name" value="dass"/>
    <property type="match status" value="1"/>
</dbReference>
<feature type="transmembrane region" description="Helical" evidence="6">
    <location>
        <begin position="203"/>
        <end position="225"/>
    </location>
</feature>
<dbReference type="PANTHER" id="PTHR10283">
    <property type="entry name" value="SOLUTE CARRIER FAMILY 13 MEMBER"/>
    <property type="match status" value="1"/>
</dbReference>
<feature type="transmembrane region" description="Helical" evidence="6">
    <location>
        <begin position="275"/>
        <end position="296"/>
    </location>
</feature>
<dbReference type="OrthoDB" id="9766267at2"/>
<evidence type="ECO:0000256" key="4">
    <source>
        <dbReference type="ARBA" id="ARBA00022989"/>
    </source>
</evidence>
<proteinExistence type="predicted"/>
<accession>A0A4R6UKT3</accession>
<comment type="caution">
    <text evidence="8">The sequence shown here is derived from an EMBL/GenBank/DDBJ whole genome shotgun (WGS) entry which is preliminary data.</text>
</comment>
<evidence type="ECO:0000256" key="5">
    <source>
        <dbReference type="ARBA" id="ARBA00023136"/>
    </source>
</evidence>
<keyword evidence="2" id="KW-0813">Transport</keyword>
<dbReference type="AlphaFoldDB" id="A0A4R6UKT3"/>
<evidence type="ECO:0000256" key="6">
    <source>
        <dbReference type="SAM" id="Phobius"/>
    </source>
</evidence>
<dbReference type="GO" id="GO:0008514">
    <property type="term" value="F:organic anion transmembrane transporter activity"/>
    <property type="evidence" value="ECO:0007669"/>
    <property type="project" value="UniProtKB-ARBA"/>
</dbReference>
<feature type="transmembrane region" description="Helical" evidence="6">
    <location>
        <begin position="246"/>
        <end position="263"/>
    </location>
</feature>
<protein>
    <submittedName>
        <fullName evidence="8">Sodium-dependent dicarboxylate transporter 2/3/5</fullName>
    </submittedName>
</protein>
<feature type="transmembrane region" description="Helical" evidence="6">
    <location>
        <begin position="49"/>
        <end position="68"/>
    </location>
</feature>
<dbReference type="GO" id="GO:1905039">
    <property type="term" value="P:carboxylic acid transmembrane transport"/>
    <property type="evidence" value="ECO:0007669"/>
    <property type="project" value="UniProtKB-ARBA"/>
</dbReference>
<dbReference type="InterPro" id="IPR004680">
    <property type="entry name" value="Cit_transptr-like_dom"/>
</dbReference>
<gene>
    <name evidence="8" type="ORF">EV696_1092</name>
</gene>
<feature type="transmembrane region" description="Helical" evidence="6">
    <location>
        <begin position="437"/>
        <end position="455"/>
    </location>
</feature>
<evidence type="ECO:0000313" key="9">
    <source>
        <dbReference type="Proteomes" id="UP000295375"/>
    </source>
</evidence>
<dbReference type="EMBL" id="SNYM01000009">
    <property type="protein sequence ID" value="TDQ47600.1"/>
    <property type="molecule type" value="Genomic_DNA"/>
</dbReference>